<name>A0A1H7YFI3_9BACT</name>
<evidence type="ECO:0000256" key="1">
    <source>
        <dbReference type="ARBA" id="ARBA00009981"/>
    </source>
</evidence>
<dbReference type="PANTHER" id="PTHR33713">
    <property type="entry name" value="ANTITOXIN YAFN-RELATED"/>
    <property type="match status" value="1"/>
</dbReference>
<dbReference type="InterPro" id="IPR006442">
    <property type="entry name" value="Antitoxin_Phd/YefM"/>
</dbReference>
<reference evidence="3 4" key="1">
    <citation type="submission" date="2016-10" db="EMBL/GenBank/DDBJ databases">
        <authorList>
            <person name="de Groot N.N."/>
        </authorList>
    </citation>
    <scope>NUCLEOTIDE SEQUENCE [LARGE SCALE GENOMIC DNA]</scope>
    <source>
        <strain evidence="3 4">DSM 8423</strain>
    </source>
</reference>
<gene>
    <name evidence="3" type="ORF">SAMN04489760_11629</name>
</gene>
<evidence type="ECO:0000313" key="3">
    <source>
        <dbReference type="EMBL" id="SEM45006.1"/>
    </source>
</evidence>
<proteinExistence type="inferred from homology"/>
<dbReference type="Gene3D" id="3.40.1620.10">
    <property type="entry name" value="YefM-like domain"/>
    <property type="match status" value="1"/>
</dbReference>
<comment type="function">
    <text evidence="2">Antitoxin component of a type II toxin-antitoxin (TA) system.</text>
</comment>
<sequence length="93" mass="10643">MKRLRINEDIRPMSEFRTGIASFLKQIHDTKRPLIITQHGKGVAVLLDAGEYEAMQEKIEMLQDIQTSLGQIEAGQAIEHEDARNRVMKRIGK</sequence>
<dbReference type="NCBIfam" id="TIGR01552">
    <property type="entry name" value="phd_fam"/>
    <property type="match status" value="1"/>
</dbReference>
<comment type="similarity">
    <text evidence="1 2">Belongs to the phD/YefM antitoxin family.</text>
</comment>
<dbReference type="Pfam" id="PF02604">
    <property type="entry name" value="PhdYeFM_antitox"/>
    <property type="match status" value="1"/>
</dbReference>
<dbReference type="EMBL" id="FOBS01000016">
    <property type="protein sequence ID" value="SEM45006.1"/>
    <property type="molecule type" value="Genomic_DNA"/>
</dbReference>
<organism evidence="3 4">
    <name type="scientific">Syntrophus gentianae</name>
    <dbReference type="NCBI Taxonomy" id="43775"/>
    <lineage>
        <taxon>Bacteria</taxon>
        <taxon>Pseudomonadati</taxon>
        <taxon>Thermodesulfobacteriota</taxon>
        <taxon>Syntrophia</taxon>
        <taxon>Syntrophales</taxon>
        <taxon>Syntrophaceae</taxon>
        <taxon>Syntrophus</taxon>
    </lineage>
</organism>
<dbReference type="RefSeq" id="WP_093883781.1">
    <property type="nucleotide sequence ID" value="NZ_FOBS01000016.1"/>
</dbReference>
<evidence type="ECO:0000256" key="2">
    <source>
        <dbReference type="RuleBase" id="RU362080"/>
    </source>
</evidence>
<dbReference type="OrthoDB" id="9809157at2"/>
<evidence type="ECO:0000313" key="4">
    <source>
        <dbReference type="Proteomes" id="UP000198744"/>
    </source>
</evidence>
<keyword evidence="4" id="KW-1185">Reference proteome</keyword>
<dbReference type="PANTHER" id="PTHR33713:SF11">
    <property type="entry name" value="PREVENT-HOST-DEATH FAMILY PROTEIN"/>
    <property type="match status" value="1"/>
</dbReference>
<dbReference type="AlphaFoldDB" id="A0A1H7YFI3"/>
<dbReference type="SUPFAM" id="SSF143120">
    <property type="entry name" value="YefM-like"/>
    <property type="match status" value="1"/>
</dbReference>
<accession>A0A1H7YFI3</accession>
<dbReference type="STRING" id="43775.SAMN04489760_11629"/>
<protein>
    <recommendedName>
        <fullName evidence="2">Antitoxin</fullName>
    </recommendedName>
</protein>
<dbReference type="InterPro" id="IPR036165">
    <property type="entry name" value="YefM-like_sf"/>
</dbReference>
<dbReference type="Proteomes" id="UP000198744">
    <property type="component" value="Unassembled WGS sequence"/>
</dbReference>
<dbReference type="InterPro" id="IPR051405">
    <property type="entry name" value="phD/YefM_antitoxin"/>
</dbReference>